<dbReference type="AlphaFoldDB" id="A0A415EXY3"/>
<organism evidence="1 2">
    <name type="scientific">Enterococcus casseliflavus</name>
    <name type="common">Enterococcus flavescens</name>
    <dbReference type="NCBI Taxonomy" id="37734"/>
    <lineage>
        <taxon>Bacteria</taxon>
        <taxon>Bacillati</taxon>
        <taxon>Bacillota</taxon>
        <taxon>Bacilli</taxon>
        <taxon>Lactobacillales</taxon>
        <taxon>Enterococcaceae</taxon>
        <taxon>Enterococcus</taxon>
    </lineage>
</organism>
<dbReference type="PANTHER" id="PTHR48100:SF1">
    <property type="entry name" value="HISTIDINE PHOSPHATASE FAMILY PROTEIN-RELATED"/>
    <property type="match status" value="1"/>
</dbReference>
<evidence type="ECO:0000313" key="2">
    <source>
        <dbReference type="Proteomes" id="UP000286288"/>
    </source>
</evidence>
<dbReference type="CDD" id="cd07067">
    <property type="entry name" value="HP_PGM_like"/>
    <property type="match status" value="1"/>
</dbReference>
<dbReference type="SMART" id="SM00855">
    <property type="entry name" value="PGAM"/>
    <property type="match status" value="1"/>
</dbReference>
<sequence length="217" mass="24582">MQLYFTRHGKTEWNQARRFQGMLGDSPLLPESHEEIKLLGDHLAAIPFEKIYSSTSLRAKVTAQEIQTRLHHPVEIIYNENLREIGLGELEGRSIDEMHEKYPQQLTDLRNHLDRYDPSAFKGEPIQETLSRIETVVMDAVMQHEGPLLFVGHGASFTAAIQWLAGKPLAELREQGGLVNNSVSLLETNEQKVLPFELKVWNEASFLSNQAGLDALL</sequence>
<reference evidence="1 2" key="1">
    <citation type="submission" date="2018-08" db="EMBL/GenBank/DDBJ databases">
        <title>A genome reference for cultivated species of the human gut microbiota.</title>
        <authorList>
            <person name="Zou Y."/>
            <person name="Xue W."/>
            <person name="Luo G."/>
        </authorList>
    </citation>
    <scope>NUCLEOTIDE SEQUENCE [LARGE SCALE GENOMIC DNA]</scope>
    <source>
        <strain evidence="1 2">AF48-16</strain>
    </source>
</reference>
<dbReference type="EMBL" id="QRMZ01000001">
    <property type="protein sequence ID" value="RHK08172.1"/>
    <property type="molecule type" value="Genomic_DNA"/>
</dbReference>
<dbReference type="Proteomes" id="UP000286288">
    <property type="component" value="Unassembled WGS sequence"/>
</dbReference>
<accession>A0A415EXY3</accession>
<protein>
    <submittedName>
        <fullName evidence="1">Histidine phosphatase family protein</fullName>
    </submittedName>
</protein>
<dbReference type="GeneID" id="91574454"/>
<evidence type="ECO:0000313" key="1">
    <source>
        <dbReference type="EMBL" id="RHK08172.1"/>
    </source>
</evidence>
<dbReference type="PANTHER" id="PTHR48100">
    <property type="entry name" value="BROAD-SPECIFICITY PHOSPHATASE YOR283W-RELATED"/>
    <property type="match status" value="1"/>
</dbReference>
<dbReference type="InterPro" id="IPR050275">
    <property type="entry name" value="PGM_Phosphatase"/>
</dbReference>
<dbReference type="SUPFAM" id="SSF53254">
    <property type="entry name" value="Phosphoglycerate mutase-like"/>
    <property type="match status" value="1"/>
</dbReference>
<comment type="caution">
    <text evidence="1">The sequence shown here is derived from an EMBL/GenBank/DDBJ whole genome shotgun (WGS) entry which is preliminary data.</text>
</comment>
<dbReference type="Pfam" id="PF00300">
    <property type="entry name" value="His_Phos_1"/>
    <property type="match status" value="1"/>
</dbReference>
<dbReference type="GO" id="GO:0005737">
    <property type="term" value="C:cytoplasm"/>
    <property type="evidence" value="ECO:0007669"/>
    <property type="project" value="TreeGrafter"/>
</dbReference>
<dbReference type="GO" id="GO:0016791">
    <property type="term" value="F:phosphatase activity"/>
    <property type="evidence" value="ECO:0007669"/>
    <property type="project" value="TreeGrafter"/>
</dbReference>
<dbReference type="RefSeq" id="WP_016621323.1">
    <property type="nucleotide sequence ID" value="NZ_CP119296.1"/>
</dbReference>
<dbReference type="Gene3D" id="3.40.50.1240">
    <property type="entry name" value="Phosphoglycerate mutase-like"/>
    <property type="match status" value="1"/>
</dbReference>
<name>A0A415EXY3_ENTCA</name>
<dbReference type="InterPro" id="IPR013078">
    <property type="entry name" value="His_Pase_superF_clade-1"/>
</dbReference>
<dbReference type="InterPro" id="IPR029033">
    <property type="entry name" value="His_PPase_superfam"/>
</dbReference>
<gene>
    <name evidence="1" type="ORF">DW084_00295</name>
</gene>
<proteinExistence type="predicted"/>